<protein>
    <submittedName>
        <fullName evidence="2">Uncharacterized protein</fullName>
    </submittedName>
</protein>
<name>A0A0L6U674_9BASI</name>
<feature type="region of interest" description="Disordered" evidence="1">
    <location>
        <begin position="82"/>
        <end position="108"/>
    </location>
</feature>
<evidence type="ECO:0000256" key="1">
    <source>
        <dbReference type="SAM" id="MobiDB-lite"/>
    </source>
</evidence>
<feature type="compositionally biased region" description="Polar residues" evidence="1">
    <location>
        <begin position="43"/>
        <end position="55"/>
    </location>
</feature>
<accession>A0A0L6U674</accession>
<evidence type="ECO:0000313" key="2">
    <source>
        <dbReference type="EMBL" id="KNZ44013.1"/>
    </source>
</evidence>
<feature type="region of interest" description="Disordered" evidence="1">
    <location>
        <begin position="249"/>
        <end position="269"/>
    </location>
</feature>
<keyword evidence="3" id="KW-1185">Reference proteome</keyword>
<evidence type="ECO:0000313" key="3">
    <source>
        <dbReference type="Proteomes" id="UP000037035"/>
    </source>
</evidence>
<dbReference type="EMBL" id="LAVV01015270">
    <property type="protein sequence ID" value="KNZ44013.1"/>
    <property type="molecule type" value="Genomic_DNA"/>
</dbReference>
<reference evidence="2 3" key="1">
    <citation type="submission" date="2015-08" db="EMBL/GenBank/DDBJ databases">
        <title>Next Generation Sequencing and Analysis of the Genome of Puccinia sorghi L Schw, the Causal Agent of Maize Common Rust.</title>
        <authorList>
            <person name="Rochi L."/>
            <person name="Burguener G."/>
            <person name="Darino M."/>
            <person name="Turjanski A."/>
            <person name="Kreff E."/>
            <person name="Dieguez M.J."/>
            <person name="Sacco F."/>
        </authorList>
    </citation>
    <scope>NUCLEOTIDE SEQUENCE [LARGE SCALE GENOMIC DNA]</scope>
    <source>
        <strain evidence="2 3">RO10H11247</strain>
    </source>
</reference>
<feature type="compositionally biased region" description="Basic and acidic residues" evidence="1">
    <location>
        <begin position="249"/>
        <end position="258"/>
    </location>
</feature>
<sequence length="304" mass="33822">MLSNSQPCALVASVKFAATIHQRFPPEQPKHHLTHDQREAEGPQNSGSNLADQRSHMTLSAAEKERRLRILSVTQPGKYPILSRARPERDGPLLGHPCSKHAQAHRSRSLKLQAPLLAPIQPSQSAARTDRRPALRVQTEPIPRHLLKKKTKHVYAPCHSRAPLAPFLSAPARILSSISRLNPGGSIKLIQKKVHRSIFPENRQAPTTSPHCSVKIQKAVRKHRVQAHDEDNQVLQGLLKNNGRYSEDCDSQAKHVAEETPQLDNQKNTLLKRIPYTLQFRSPIRSSSVGSSQSSSSSNSKNTN</sequence>
<organism evidence="2 3">
    <name type="scientific">Puccinia sorghi</name>
    <dbReference type="NCBI Taxonomy" id="27349"/>
    <lineage>
        <taxon>Eukaryota</taxon>
        <taxon>Fungi</taxon>
        <taxon>Dikarya</taxon>
        <taxon>Basidiomycota</taxon>
        <taxon>Pucciniomycotina</taxon>
        <taxon>Pucciniomycetes</taxon>
        <taxon>Pucciniales</taxon>
        <taxon>Pucciniaceae</taxon>
        <taxon>Puccinia</taxon>
    </lineage>
</organism>
<feature type="compositionally biased region" description="Basic residues" evidence="1">
    <location>
        <begin position="98"/>
        <end position="108"/>
    </location>
</feature>
<feature type="compositionally biased region" description="Basic and acidic residues" evidence="1">
    <location>
        <begin position="28"/>
        <end position="41"/>
    </location>
</feature>
<feature type="region of interest" description="Disordered" evidence="1">
    <location>
        <begin position="26"/>
        <end position="55"/>
    </location>
</feature>
<feature type="region of interest" description="Disordered" evidence="1">
    <location>
        <begin position="282"/>
        <end position="304"/>
    </location>
</feature>
<comment type="caution">
    <text evidence="2">The sequence shown here is derived from an EMBL/GenBank/DDBJ whole genome shotgun (WGS) entry which is preliminary data.</text>
</comment>
<dbReference type="Proteomes" id="UP000037035">
    <property type="component" value="Unassembled WGS sequence"/>
</dbReference>
<dbReference type="OrthoDB" id="2501487at2759"/>
<proteinExistence type="predicted"/>
<dbReference type="AlphaFoldDB" id="A0A0L6U674"/>
<gene>
    <name evidence="2" type="ORF">VP01_95g5</name>
</gene>
<dbReference type="VEuPathDB" id="FungiDB:VP01_95g5"/>